<dbReference type="PANTHER" id="PTHR30055:SF187">
    <property type="entry name" value="TRANSCRIPTIONAL REGULATORY PROTEIN"/>
    <property type="match status" value="1"/>
</dbReference>
<dbReference type="PRINTS" id="PR00455">
    <property type="entry name" value="HTHTETR"/>
</dbReference>
<dbReference type="GO" id="GO:0000976">
    <property type="term" value="F:transcription cis-regulatory region binding"/>
    <property type="evidence" value="ECO:0007669"/>
    <property type="project" value="TreeGrafter"/>
</dbReference>
<accession>A0A7D6V883</accession>
<organism evidence="4 5">
    <name type="scientific">Nocardia huaxiensis</name>
    <dbReference type="NCBI Taxonomy" id="2755382"/>
    <lineage>
        <taxon>Bacteria</taxon>
        <taxon>Bacillati</taxon>
        <taxon>Actinomycetota</taxon>
        <taxon>Actinomycetes</taxon>
        <taxon>Mycobacteriales</taxon>
        <taxon>Nocardiaceae</taxon>
        <taxon>Nocardia</taxon>
    </lineage>
</organism>
<reference evidence="4 5" key="1">
    <citation type="submission" date="2020-07" db="EMBL/GenBank/DDBJ databases">
        <authorList>
            <person name="Zhuang K."/>
            <person name="Ran Y."/>
        </authorList>
    </citation>
    <scope>NUCLEOTIDE SEQUENCE [LARGE SCALE GENOMIC DNA]</scope>
    <source>
        <strain evidence="4 5">WCH-YHL-001</strain>
    </source>
</reference>
<dbReference type="GO" id="GO:0003700">
    <property type="term" value="F:DNA-binding transcription factor activity"/>
    <property type="evidence" value="ECO:0007669"/>
    <property type="project" value="TreeGrafter"/>
</dbReference>
<sequence>MSSPCGTGASRTAPCGSARRCRGSSNYADLVTRAETKITAEVSPESGFRRRLLDGMVEALRERGYRDTTVADVVRHARTSRRTFYEHFSSKQDCFIAVLSEWNRRTIERIYAAVDVTAPWQVQIRQAVEAWIASSEEDLTISLAWIRESPAMGDSARVQHHEEAEAFIGLIENLTASPKFHTAGLHPPTRQMATILYGGYRELIASTIEAGEPISAITDVAVETALAVIGPRYTARDTMPD</sequence>
<keyword evidence="5" id="KW-1185">Reference proteome</keyword>
<dbReference type="InterPro" id="IPR001647">
    <property type="entry name" value="HTH_TetR"/>
</dbReference>
<feature type="domain" description="HTH tetR-type" evidence="3">
    <location>
        <begin position="46"/>
        <end position="106"/>
    </location>
</feature>
<name>A0A7D6V883_9NOCA</name>
<dbReference type="PROSITE" id="PS50977">
    <property type="entry name" value="HTH_TETR_2"/>
    <property type="match status" value="1"/>
</dbReference>
<dbReference type="PANTHER" id="PTHR30055">
    <property type="entry name" value="HTH-TYPE TRANSCRIPTIONAL REGULATOR RUTR"/>
    <property type="match status" value="1"/>
</dbReference>
<dbReference type="InterPro" id="IPR050109">
    <property type="entry name" value="HTH-type_TetR-like_transc_reg"/>
</dbReference>
<dbReference type="SUPFAM" id="SSF46689">
    <property type="entry name" value="Homeodomain-like"/>
    <property type="match status" value="1"/>
</dbReference>
<evidence type="ECO:0000256" key="1">
    <source>
        <dbReference type="ARBA" id="ARBA00023125"/>
    </source>
</evidence>
<dbReference type="Proteomes" id="UP000515512">
    <property type="component" value="Chromosome"/>
</dbReference>
<evidence type="ECO:0000259" key="3">
    <source>
        <dbReference type="PROSITE" id="PS50977"/>
    </source>
</evidence>
<feature type="DNA-binding region" description="H-T-H motif" evidence="2">
    <location>
        <begin position="69"/>
        <end position="88"/>
    </location>
</feature>
<dbReference type="KEGG" id="nhu:H0264_25715"/>
<dbReference type="AlphaFoldDB" id="A0A7D6V883"/>
<dbReference type="Pfam" id="PF00440">
    <property type="entry name" value="TetR_N"/>
    <property type="match status" value="1"/>
</dbReference>
<protein>
    <submittedName>
        <fullName evidence="4">TetR/AcrR family transcriptional regulator</fullName>
    </submittedName>
</protein>
<dbReference type="InterPro" id="IPR009057">
    <property type="entry name" value="Homeodomain-like_sf"/>
</dbReference>
<dbReference type="EMBL" id="CP059399">
    <property type="protein sequence ID" value="QLY28713.1"/>
    <property type="molecule type" value="Genomic_DNA"/>
</dbReference>
<evidence type="ECO:0000256" key="2">
    <source>
        <dbReference type="PROSITE-ProRule" id="PRU00335"/>
    </source>
</evidence>
<evidence type="ECO:0000313" key="5">
    <source>
        <dbReference type="Proteomes" id="UP000515512"/>
    </source>
</evidence>
<evidence type="ECO:0000313" key="4">
    <source>
        <dbReference type="EMBL" id="QLY28713.1"/>
    </source>
</evidence>
<proteinExistence type="predicted"/>
<dbReference type="Gene3D" id="1.10.357.10">
    <property type="entry name" value="Tetracycline Repressor, domain 2"/>
    <property type="match status" value="1"/>
</dbReference>
<gene>
    <name evidence="4" type="ORF">H0264_25715</name>
</gene>
<keyword evidence="1 2" id="KW-0238">DNA-binding</keyword>